<protein>
    <recommendedName>
        <fullName evidence="4">DUF4405 domain-containing protein</fullName>
    </recommendedName>
</protein>
<keyword evidence="1" id="KW-0812">Transmembrane</keyword>
<comment type="caution">
    <text evidence="2">The sequence shown here is derived from an EMBL/GenBank/DDBJ whole genome shotgun (WGS) entry which is preliminary data.</text>
</comment>
<gene>
    <name evidence="2" type="ORF">UV05_C0010G0001</name>
</gene>
<reference evidence="2 3" key="1">
    <citation type="journal article" date="2015" name="Nature">
        <title>rRNA introns, odd ribosomes, and small enigmatic genomes across a large radiation of phyla.</title>
        <authorList>
            <person name="Brown C.T."/>
            <person name="Hug L.A."/>
            <person name="Thomas B.C."/>
            <person name="Sharon I."/>
            <person name="Castelle C.J."/>
            <person name="Singh A."/>
            <person name="Wilkins M.J."/>
            <person name="Williams K.H."/>
            <person name="Banfield J.F."/>
        </authorList>
    </citation>
    <scope>NUCLEOTIDE SEQUENCE [LARGE SCALE GENOMIC DNA]</scope>
</reference>
<feature type="transmembrane region" description="Helical" evidence="1">
    <location>
        <begin position="62"/>
        <end position="79"/>
    </location>
</feature>
<organism evidence="2 3">
    <name type="scientific">candidate division CPR1 bacterium GW2011_GWA2_42_17</name>
    <dbReference type="NCBI Taxonomy" id="1618341"/>
    <lineage>
        <taxon>Bacteria</taxon>
        <taxon>candidate division CPR1</taxon>
    </lineage>
</organism>
<keyword evidence="1" id="KW-1133">Transmembrane helix</keyword>
<name>A0A0G0Z684_9BACT</name>
<sequence length="80" mass="9223">IGLSADITGTFILCNIMNPANWKLNAHVASGFVSLLIMAEHFRWAVNAFRGKRKYERRFNRFSIRAWLLWLAAFASGFFI</sequence>
<evidence type="ECO:0008006" key="4">
    <source>
        <dbReference type="Google" id="ProtNLM"/>
    </source>
</evidence>
<dbReference type="EMBL" id="LCCZ01000010">
    <property type="protein sequence ID" value="KKS44185.1"/>
    <property type="molecule type" value="Genomic_DNA"/>
</dbReference>
<evidence type="ECO:0000313" key="2">
    <source>
        <dbReference type="EMBL" id="KKS44185.1"/>
    </source>
</evidence>
<dbReference type="Proteomes" id="UP000034875">
    <property type="component" value="Unassembled WGS sequence"/>
</dbReference>
<keyword evidence="1" id="KW-0472">Membrane</keyword>
<proteinExistence type="predicted"/>
<feature type="non-terminal residue" evidence="2">
    <location>
        <position position="1"/>
    </location>
</feature>
<evidence type="ECO:0000313" key="3">
    <source>
        <dbReference type="Proteomes" id="UP000034875"/>
    </source>
</evidence>
<evidence type="ECO:0000256" key="1">
    <source>
        <dbReference type="SAM" id="Phobius"/>
    </source>
</evidence>
<dbReference type="AlphaFoldDB" id="A0A0G0Z684"/>
<accession>A0A0G0Z684</accession>